<evidence type="ECO:0000313" key="6">
    <source>
        <dbReference type="Proteomes" id="UP000023152"/>
    </source>
</evidence>
<accession>X6MZR4</accession>
<dbReference type="EMBL" id="ASPP01013808">
    <property type="protein sequence ID" value="ETO19301.1"/>
    <property type="molecule type" value="Genomic_DNA"/>
</dbReference>
<name>X6MZR4_RETFI</name>
<comment type="caution">
    <text evidence="5">The sequence shown here is derived from an EMBL/GenBank/DDBJ whole genome shotgun (WGS) entry which is preliminary data.</text>
</comment>
<feature type="transmembrane region" description="Helical" evidence="3">
    <location>
        <begin position="170"/>
        <end position="189"/>
    </location>
</feature>
<dbReference type="AlphaFoldDB" id="X6MZR4"/>
<feature type="domain" description="Ubiquitin-like" evidence="4">
    <location>
        <begin position="302"/>
        <end position="382"/>
    </location>
</feature>
<evidence type="ECO:0000256" key="1">
    <source>
        <dbReference type="SAM" id="Coils"/>
    </source>
</evidence>
<keyword evidence="3" id="KW-1133">Transmembrane helix</keyword>
<dbReference type="OrthoDB" id="5273213at2759"/>
<dbReference type="Gene3D" id="3.10.20.90">
    <property type="entry name" value="Phosphatidylinositol 3-kinase Catalytic Subunit, Chain A, domain 1"/>
    <property type="match status" value="1"/>
</dbReference>
<proteinExistence type="predicted"/>
<dbReference type="SUPFAM" id="SSF54236">
    <property type="entry name" value="Ubiquitin-like"/>
    <property type="match status" value="1"/>
</dbReference>
<dbReference type="PROSITE" id="PS50053">
    <property type="entry name" value="UBIQUITIN_2"/>
    <property type="match status" value="1"/>
</dbReference>
<dbReference type="Proteomes" id="UP000023152">
    <property type="component" value="Unassembled WGS sequence"/>
</dbReference>
<organism evidence="5 6">
    <name type="scientific">Reticulomyxa filosa</name>
    <dbReference type="NCBI Taxonomy" id="46433"/>
    <lineage>
        <taxon>Eukaryota</taxon>
        <taxon>Sar</taxon>
        <taxon>Rhizaria</taxon>
        <taxon>Retaria</taxon>
        <taxon>Foraminifera</taxon>
        <taxon>Monothalamids</taxon>
        <taxon>Reticulomyxidae</taxon>
        <taxon>Reticulomyxa</taxon>
    </lineage>
</organism>
<keyword evidence="1" id="KW-0175">Coiled coil</keyword>
<evidence type="ECO:0000256" key="3">
    <source>
        <dbReference type="SAM" id="Phobius"/>
    </source>
</evidence>
<reference evidence="5 6" key="1">
    <citation type="journal article" date="2013" name="Curr. Biol.">
        <title>The Genome of the Foraminiferan Reticulomyxa filosa.</title>
        <authorList>
            <person name="Glockner G."/>
            <person name="Hulsmann N."/>
            <person name="Schleicher M."/>
            <person name="Noegel A.A."/>
            <person name="Eichinger L."/>
            <person name="Gallinger C."/>
            <person name="Pawlowski J."/>
            <person name="Sierra R."/>
            <person name="Euteneuer U."/>
            <person name="Pillet L."/>
            <person name="Moustafa A."/>
            <person name="Platzer M."/>
            <person name="Groth M."/>
            <person name="Szafranski K."/>
            <person name="Schliwa M."/>
        </authorList>
    </citation>
    <scope>NUCLEOTIDE SEQUENCE [LARGE SCALE GENOMIC DNA]</scope>
</reference>
<protein>
    <recommendedName>
        <fullName evidence="4">Ubiquitin-like domain-containing protein</fullName>
    </recommendedName>
</protein>
<feature type="region of interest" description="Disordered" evidence="2">
    <location>
        <begin position="224"/>
        <end position="267"/>
    </location>
</feature>
<dbReference type="InterPro" id="IPR000626">
    <property type="entry name" value="Ubiquitin-like_dom"/>
</dbReference>
<keyword evidence="3" id="KW-0472">Membrane</keyword>
<sequence>MKGLDTLQRRRFVKAIQDMRKPKGMSYGESGGVTGMSTTGSFGVTTSSYGTTSLSSTFGTTGLSSTFGSTSYGGEPSGTTSRSGNVHVMCNYLLQQLEQSPAALKASCADCDAEINEKFDRIAATVEDKRKQLLRGVDSLKQEKESKLNEQLSSLLFFFFFFLLKKKNLYFVIISLIKATFFFFILFVGNRLTVCNSSSVTVKERNDAELFYLKWAAAQWSKAKAETEQQNNNNNNISSDDSAAQETTPTEAAKKENGDGDGGDVDCEDDAIQRMFPRYKELKLKWGDQKIKKTFTQNIDTVAVTIQSMDPKSITSQLVEKNLPLSLTVGQLKMLCKRLFQLSPKYQRIMVRNSGDMFPDDMPDDMQTLTYYGVKDRAFILMQSTDFTTTD</sequence>
<evidence type="ECO:0000313" key="5">
    <source>
        <dbReference type="EMBL" id="ETO19301.1"/>
    </source>
</evidence>
<keyword evidence="6" id="KW-1185">Reference proteome</keyword>
<dbReference type="Pfam" id="PF14560">
    <property type="entry name" value="Ubiquitin_2"/>
    <property type="match status" value="1"/>
</dbReference>
<evidence type="ECO:0000256" key="2">
    <source>
        <dbReference type="SAM" id="MobiDB-lite"/>
    </source>
</evidence>
<gene>
    <name evidence="5" type="ORF">RFI_17929</name>
</gene>
<feature type="coiled-coil region" evidence="1">
    <location>
        <begin position="123"/>
        <end position="150"/>
    </location>
</feature>
<keyword evidence="3" id="KW-0812">Transmembrane</keyword>
<evidence type="ECO:0000259" key="4">
    <source>
        <dbReference type="PROSITE" id="PS50053"/>
    </source>
</evidence>
<feature type="compositionally biased region" description="Polar residues" evidence="2">
    <location>
        <begin position="237"/>
        <end position="250"/>
    </location>
</feature>
<dbReference type="InterPro" id="IPR029071">
    <property type="entry name" value="Ubiquitin-like_domsf"/>
</dbReference>